<dbReference type="Gene3D" id="3.40.50.2300">
    <property type="match status" value="1"/>
</dbReference>
<feature type="domain" description="Response regulatory" evidence="3">
    <location>
        <begin position="6"/>
        <end position="122"/>
    </location>
</feature>
<dbReference type="AlphaFoldDB" id="A0A955LK09"/>
<protein>
    <submittedName>
        <fullName evidence="4">Response regulator</fullName>
    </submittedName>
</protein>
<proteinExistence type="predicted"/>
<evidence type="ECO:0000256" key="1">
    <source>
        <dbReference type="ARBA" id="ARBA00022553"/>
    </source>
</evidence>
<gene>
    <name evidence="4" type="ORF">KC614_01270</name>
</gene>
<sequence length="125" mass="14060">MAEQKKILLAEDDKFISKAYKFGLEKEGYTVDVALNGGQVTDKIKEFKPDLILLDLIMPLKDGFEVLTEIKADPELSKIPVIVLTNLSQEPDIVKAKKLGAVDYLIKSNMTLRQVIENVKFHLVT</sequence>
<dbReference type="SMART" id="SM00448">
    <property type="entry name" value="REC"/>
    <property type="match status" value="1"/>
</dbReference>
<dbReference type="InterPro" id="IPR001789">
    <property type="entry name" value="Sig_transdc_resp-reg_receiver"/>
</dbReference>
<organism evidence="4 5">
    <name type="scientific">candidate division WWE3 bacterium</name>
    <dbReference type="NCBI Taxonomy" id="2053526"/>
    <lineage>
        <taxon>Bacteria</taxon>
        <taxon>Katanobacteria</taxon>
    </lineage>
</organism>
<feature type="modified residue" description="4-aspartylphosphate" evidence="2">
    <location>
        <position position="55"/>
    </location>
</feature>
<reference evidence="4" key="1">
    <citation type="submission" date="2020-04" db="EMBL/GenBank/DDBJ databases">
        <authorList>
            <person name="Zhang T."/>
        </authorList>
    </citation>
    <scope>NUCLEOTIDE SEQUENCE</scope>
    <source>
        <strain evidence="4">HKST-UBA03</strain>
    </source>
</reference>
<reference evidence="4" key="2">
    <citation type="journal article" date="2021" name="Microbiome">
        <title>Successional dynamics and alternative stable states in a saline activated sludge microbial community over 9 years.</title>
        <authorList>
            <person name="Wang Y."/>
            <person name="Ye J."/>
            <person name="Ju F."/>
            <person name="Liu L."/>
            <person name="Boyd J.A."/>
            <person name="Deng Y."/>
            <person name="Parks D.H."/>
            <person name="Jiang X."/>
            <person name="Yin X."/>
            <person name="Woodcroft B.J."/>
            <person name="Tyson G.W."/>
            <person name="Hugenholtz P."/>
            <person name="Polz M.F."/>
            <person name="Zhang T."/>
        </authorList>
    </citation>
    <scope>NUCLEOTIDE SEQUENCE</scope>
    <source>
        <strain evidence="4">HKST-UBA03</strain>
    </source>
</reference>
<dbReference type="GO" id="GO:0000160">
    <property type="term" value="P:phosphorelay signal transduction system"/>
    <property type="evidence" value="ECO:0007669"/>
    <property type="project" value="InterPro"/>
</dbReference>
<name>A0A955LK09_UNCKA</name>
<dbReference type="PANTHER" id="PTHR44591">
    <property type="entry name" value="STRESS RESPONSE REGULATOR PROTEIN 1"/>
    <property type="match status" value="1"/>
</dbReference>
<evidence type="ECO:0000313" key="4">
    <source>
        <dbReference type="EMBL" id="MCA9391818.1"/>
    </source>
</evidence>
<keyword evidence="1 2" id="KW-0597">Phosphoprotein</keyword>
<accession>A0A955LK09</accession>
<evidence type="ECO:0000313" key="5">
    <source>
        <dbReference type="Proteomes" id="UP000751518"/>
    </source>
</evidence>
<dbReference type="InterPro" id="IPR050595">
    <property type="entry name" value="Bact_response_regulator"/>
</dbReference>
<evidence type="ECO:0000259" key="3">
    <source>
        <dbReference type="PROSITE" id="PS50110"/>
    </source>
</evidence>
<dbReference type="SUPFAM" id="SSF52172">
    <property type="entry name" value="CheY-like"/>
    <property type="match status" value="1"/>
</dbReference>
<comment type="caution">
    <text evidence="4">The sequence shown here is derived from an EMBL/GenBank/DDBJ whole genome shotgun (WGS) entry which is preliminary data.</text>
</comment>
<dbReference type="PANTHER" id="PTHR44591:SF3">
    <property type="entry name" value="RESPONSE REGULATORY DOMAIN-CONTAINING PROTEIN"/>
    <property type="match status" value="1"/>
</dbReference>
<evidence type="ECO:0000256" key="2">
    <source>
        <dbReference type="PROSITE-ProRule" id="PRU00169"/>
    </source>
</evidence>
<dbReference type="PROSITE" id="PS50110">
    <property type="entry name" value="RESPONSE_REGULATORY"/>
    <property type="match status" value="1"/>
</dbReference>
<dbReference type="Pfam" id="PF00072">
    <property type="entry name" value="Response_reg"/>
    <property type="match status" value="1"/>
</dbReference>
<dbReference type="EMBL" id="JAGQKZ010000006">
    <property type="protein sequence ID" value="MCA9391818.1"/>
    <property type="molecule type" value="Genomic_DNA"/>
</dbReference>
<dbReference type="Proteomes" id="UP000751518">
    <property type="component" value="Unassembled WGS sequence"/>
</dbReference>
<dbReference type="CDD" id="cd17574">
    <property type="entry name" value="REC_OmpR"/>
    <property type="match status" value="1"/>
</dbReference>
<dbReference type="InterPro" id="IPR011006">
    <property type="entry name" value="CheY-like_superfamily"/>
</dbReference>